<sequence length="1512" mass="162187">MASRERATQARHVMLLSNDAPVLNRCAKEEAHLKHRLAQSTAACALMTQRNHAAAAREERSRELRLQAQFAALLSGTRGVVVPSSSTVDLTDAAERDSGSAAANDRFKSHSTAATGAAVVSSPGLKSSSAVAASGSATPAASLLCALGFPDTYEASGFKSMIHWASVAYDETFLTAYGPRQIREVAQAQAIASAGGSSEAREAQPHRLMTAVACYLLNQVLCADAAVSELWQEKLRQPIFDAIFSSQPIAMGQEPGRAQRGGDVGDAAVADAIVHRMIGPPSPLSCAATHSSVATSFPPRTNTYTTRDDFTSLRLWTEEVTVEHREKVSLCHRIRSLQYAMARRQMAVHLFQGRAHHAELQAVFTVWCTHTKQRRANRTAIELYLVNRHHRYVTETIFLRWRRFTLRAKVEALQRRVLKIAADRECAAREHAAALQELQDQLATERRQHVQKTFERDTLHAQVLDSHALEVDALQLMLQMERVQAAQSSKWATRWERVAKTFRPAKPCPAVPRSMWMIARALLCSEEALAVMILNRSGAEQALLQIPYSMILQTRERLEQLLLMWVNAIMEVSPQASTWVTVEAFMYGHSSHLRGVLLSRKKSSRKVVAPRTGMTTGAAAAGKDGSTCEFSIYTLICLVRELRRCYIRAGLMESAEGWGTSGGSTVADCYQELTHLLAAQTCGGLYPPLLVHCSSSPLWFTPEGVFGEPASHLAGSKRQQRQQHTAFIWVLASLLVGHIQVMWMSPLGDREAQLGRSSKEGMETLRCKHEADMMKLAQVSFVLQHRAPPAGLGAAPRGTSVVAPNTLLPKKRAVASLVASFSAVAAAAARPEKDATVATEMTLEEMLRERCKVTRGSACSNSCISVSGKDLLAVAEDSLSDIEAFLGMVPAQVQSLKLRAGANGNEDDYEVDEDVWVNGLLQQLFEVEGAESQLRRNMRLQSSEVIEDDATDGHARSATTMPASAFGDDEESGGGWKGDDAATGEENARSTYRNLSKSTVALTREQLQLLRSLPGRSYGFDTLRPIAIGPAEGASVAGEDLTESSSTASYTSVARLYSFLLNTLDDTVARQQWCGLARVVTSLAVRFHVLDDSEDAARQAASLAAVKDEYEELKSSRVVRESPERRTESPPSSSTSRLPPVSVGCSPGVPEAGKARTGAAGAASPARGGRVAARLVPATLLQQPQPPSIPSTANVVPRRPPGAHSSPSVNIALNTGATSSQRAAEAGVSVVWTPQVHDLRGATATPAQALTVTVTSIMLSEELHSRGAYQPNTTQDSLNGSSPVGSSAQGAPSSSPSHCAVPRIGAEAPVLMVPPPSAEVPTPVIPTAAPLPAQEDGRGVRDYVTESPECIAGITSSGGSAFCPPMAGNAGTTAGTAYEARMHAPVEVLARERGAGLAPPQIPMPASSLSNARDTTPGTSSSLRPDSSCSTAIGSYSIPRQNATLQTPLPPTLRARAPPLLSAPTHALGYPPDPITVPSESSNSLSPLVIRHDPSQQLGSQRRRQYCFRMGP</sequence>
<protein>
    <submittedName>
        <fullName evidence="2">Uncharacterized protein</fullName>
    </submittedName>
</protein>
<evidence type="ECO:0000313" key="2">
    <source>
        <dbReference type="EMBL" id="KAL0514999.1"/>
    </source>
</evidence>
<dbReference type="EMBL" id="JBAMZK010000001">
    <property type="protein sequence ID" value="KAL0514999.1"/>
    <property type="molecule type" value="Genomic_DNA"/>
</dbReference>
<reference evidence="2 3" key="1">
    <citation type="submission" date="2024-02" db="EMBL/GenBank/DDBJ databases">
        <title>FIRST GENOME SEQUENCES OF Leishmania (Viannia) shawi, Leishmania (Viannia) lindenbergi AND Leishmania (Viannia) utingensis.</title>
        <authorList>
            <person name="Resadore F."/>
            <person name="Custodio M.G.F."/>
            <person name="Boite M.C."/>
            <person name="Cupolillo E."/>
            <person name="Ferreira G.E.M."/>
        </authorList>
    </citation>
    <scope>NUCLEOTIDE SEQUENCE [LARGE SCALE GENOMIC DNA]</scope>
    <source>
        <strain evidence="2 3">MHOM/BR/1966/M15733</strain>
    </source>
</reference>
<feature type="region of interest" description="Disordered" evidence="1">
    <location>
        <begin position="1269"/>
        <end position="1298"/>
    </location>
</feature>
<keyword evidence="3" id="KW-1185">Reference proteome</keyword>
<feature type="region of interest" description="Disordered" evidence="1">
    <location>
        <begin position="1395"/>
        <end position="1428"/>
    </location>
</feature>
<feature type="compositionally biased region" description="Basic and acidic residues" evidence="1">
    <location>
        <begin position="1112"/>
        <end position="1128"/>
    </location>
</feature>
<feature type="compositionally biased region" description="Low complexity" evidence="1">
    <location>
        <begin position="1280"/>
        <end position="1297"/>
    </location>
</feature>
<dbReference type="Proteomes" id="UP001500131">
    <property type="component" value="Unassembled WGS sequence"/>
</dbReference>
<accession>A0AAW3B266</accession>
<evidence type="ECO:0000256" key="1">
    <source>
        <dbReference type="SAM" id="MobiDB-lite"/>
    </source>
</evidence>
<feature type="region of interest" description="Disordered" evidence="1">
    <location>
        <begin position="1182"/>
        <end position="1207"/>
    </location>
</feature>
<feature type="region of interest" description="Disordered" evidence="1">
    <location>
        <begin position="1112"/>
        <end position="1166"/>
    </location>
</feature>
<feature type="compositionally biased region" description="Polar residues" evidence="1">
    <location>
        <begin position="1407"/>
        <end position="1428"/>
    </location>
</feature>
<proteinExistence type="predicted"/>
<gene>
    <name evidence="2" type="ORF">Q4I31_000134</name>
</gene>
<feature type="compositionally biased region" description="Low complexity" evidence="1">
    <location>
        <begin position="1129"/>
        <end position="1166"/>
    </location>
</feature>
<organism evidence="2 3">
    <name type="scientific">Leishmania lindenbergi</name>
    <dbReference type="NCBI Taxonomy" id="651832"/>
    <lineage>
        <taxon>Eukaryota</taxon>
        <taxon>Discoba</taxon>
        <taxon>Euglenozoa</taxon>
        <taxon>Kinetoplastea</taxon>
        <taxon>Metakinetoplastina</taxon>
        <taxon>Trypanosomatida</taxon>
        <taxon>Trypanosomatidae</taxon>
        <taxon>Leishmaniinae</taxon>
        <taxon>Leishmania</taxon>
    </lineage>
</organism>
<feature type="region of interest" description="Disordered" evidence="1">
    <location>
        <begin position="1464"/>
        <end position="1487"/>
    </location>
</feature>
<name>A0AAW3B266_9TRYP</name>
<feature type="compositionally biased region" description="Polar residues" evidence="1">
    <location>
        <begin position="1270"/>
        <end position="1279"/>
    </location>
</feature>
<evidence type="ECO:0000313" key="3">
    <source>
        <dbReference type="Proteomes" id="UP001500131"/>
    </source>
</evidence>
<feature type="region of interest" description="Disordered" evidence="1">
    <location>
        <begin position="949"/>
        <end position="992"/>
    </location>
</feature>
<comment type="caution">
    <text evidence="2">The sequence shown here is derived from an EMBL/GenBank/DDBJ whole genome shotgun (WGS) entry which is preliminary data.</text>
</comment>